<dbReference type="Proteomes" id="UP000619293">
    <property type="component" value="Unassembled WGS sequence"/>
</dbReference>
<dbReference type="AlphaFoldDB" id="A0A8J3JMZ9"/>
<gene>
    <name evidence="1" type="ORF">Cch02nite_13650</name>
</gene>
<reference evidence="1 2" key="1">
    <citation type="submission" date="2021-01" db="EMBL/GenBank/DDBJ databases">
        <title>Whole genome shotgun sequence of Catellatospora chokoriensis NBRC 107358.</title>
        <authorList>
            <person name="Komaki H."/>
            <person name="Tamura T."/>
        </authorList>
    </citation>
    <scope>NUCLEOTIDE SEQUENCE [LARGE SCALE GENOMIC DNA]</scope>
    <source>
        <strain evidence="1 2">NBRC 107358</strain>
    </source>
</reference>
<evidence type="ECO:0000313" key="2">
    <source>
        <dbReference type="Proteomes" id="UP000619293"/>
    </source>
</evidence>
<dbReference type="RefSeq" id="WP_191837741.1">
    <property type="nucleotide sequence ID" value="NZ_BAAALB010000010.1"/>
</dbReference>
<proteinExistence type="predicted"/>
<name>A0A8J3JMZ9_9ACTN</name>
<sequence>MCIGTSVHADIRVSVQDRSAPDRVAGHLAAGILVDADAVLVPRPSAELLDPSRDLEIVVFPTDLAEHTPVDVLTGWKWSRFALRGQEKQPTAAIAKLAHHATYGAQIGEVDSGELARLTAELDGDLWAALTRLEAVPPGIGEIDPDLLARLGEVERAQRVPRRAEHSFDSYEAMTDGFCIFFCFCHPHHPRSKP</sequence>
<evidence type="ECO:0000313" key="1">
    <source>
        <dbReference type="EMBL" id="GIF87921.1"/>
    </source>
</evidence>
<accession>A0A8J3JMZ9</accession>
<organism evidence="1 2">
    <name type="scientific">Catellatospora chokoriensis</name>
    <dbReference type="NCBI Taxonomy" id="310353"/>
    <lineage>
        <taxon>Bacteria</taxon>
        <taxon>Bacillati</taxon>
        <taxon>Actinomycetota</taxon>
        <taxon>Actinomycetes</taxon>
        <taxon>Micromonosporales</taxon>
        <taxon>Micromonosporaceae</taxon>
        <taxon>Catellatospora</taxon>
    </lineage>
</organism>
<protein>
    <submittedName>
        <fullName evidence="1">Uncharacterized protein</fullName>
    </submittedName>
</protein>
<keyword evidence="2" id="KW-1185">Reference proteome</keyword>
<dbReference type="EMBL" id="BONG01000006">
    <property type="protein sequence ID" value="GIF87921.1"/>
    <property type="molecule type" value="Genomic_DNA"/>
</dbReference>
<comment type="caution">
    <text evidence="1">The sequence shown here is derived from an EMBL/GenBank/DDBJ whole genome shotgun (WGS) entry which is preliminary data.</text>
</comment>